<dbReference type="Pfam" id="PF02687">
    <property type="entry name" value="FtsX"/>
    <property type="match status" value="2"/>
</dbReference>
<reference evidence="10" key="1">
    <citation type="submission" date="2019-05" db="EMBL/GenBank/DDBJ databases">
        <title>Flavobacterium profundi sp. nov., isolated from a deep-sea seamount.</title>
        <authorList>
            <person name="Zhang D.-C."/>
        </authorList>
    </citation>
    <scope>NUCLEOTIDE SEQUENCE [LARGE SCALE GENOMIC DNA]</scope>
    <source>
        <strain evidence="10">EC11</strain>
    </source>
</reference>
<feature type="domain" description="MacB-like periplasmic core" evidence="8">
    <location>
        <begin position="21"/>
        <end position="247"/>
    </location>
</feature>
<evidence type="ECO:0000256" key="6">
    <source>
        <dbReference type="SAM" id="Phobius"/>
    </source>
</evidence>
<reference evidence="9 10" key="3">
    <citation type="submission" date="2020-02" db="EMBL/GenBank/DDBJ databases">
        <title>Flavobacterium profundi sp. nov., isolated from a deep-sea seamount.</title>
        <authorList>
            <person name="Zhang D.-C."/>
        </authorList>
    </citation>
    <scope>NUCLEOTIDE SEQUENCE [LARGE SCALE GENOMIC DNA]</scope>
    <source>
        <strain evidence="9 10">EC11</strain>
    </source>
</reference>
<feature type="transmembrane region" description="Helical" evidence="6">
    <location>
        <begin position="757"/>
        <end position="776"/>
    </location>
</feature>
<dbReference type="PROSITE" id="PS51257">
    <property type="entry name" value="PROKAR_LIPOPROTEIN"/>
    <property type="match status" value="1"/>
</dbReference>
<dbReference type="PANTHER" id="PTHR30572">
    <property type="entry name" value="MEMBRANE COMPONENT OF TRANSPORTER-RELATED"/>
    <property type="match status" value="1"/>
</dbReference>
<feature type="transmembrane region" description="Helical" evidence="6">
    <location>
        <begin position="286"/>
        <end position="308"/>
    </location>
</feature>
<feature type="domain" description="MacB-like periplasmic core" evidence="8">
    <location>
        <begin position="440"/>
        <end position="598"/>
    </location>
</feature>
<evidence type="ECO:0000259" key="7">
    <source>
        <dbReference type="Pfam" id="PF02687"/>
    </source>
</evidence>
<evidence type="ECO:0000313" key="9">
    <source>
        <dbReference type="EMBL" id="NHN25895.1"/>
    </source>
</evidence>
<dbReference type="Pfam" id="PF12704">
    <property type="entry name" value="MacB_PCD"/>
    <property type="match status" value="2"/>
</dbReference>
<dbReference type="InterPro" id="IPR025857">
    <property type="entry name" value="MacB_PCD"/>
</dbReference>
<accession>A0ABX0IQ06</accession>
<gene>
    <name evidence="9" type="ORF">FIA58_009435</name>
</gene>
<evidence type="ECO:0000256" key="2">
    <source>
        <dbReference type="ARBA" id="ARBA00022475"/>
    </source>
</evidence>
<evidence type="ECO:0000256" key="1">
    <source>
        <dbReference type="ARBA" id="ARBA00004651"/>
    </source>
</evidence>
<feature type="transmembrane region" description="Helical" evidence="6">
    <location>
        <begin position="337"/>
        <end position="360"/>
    </location>
</feature>
<dbReference type="PANTHER" id="PTHR30572:SF18">
    <property type="entry name" value="ABC-TYPE MACROLIDE FAMILY EXPORT SYSTEM PERMEASE COMPONENT 2"/>
    <property type="match status" value="1"/>
</dbReference>
<feature type="transmembrane region" description="Helical" evidence="6">
    <location>
        <begin position="674"/>
        <end position="695"/>
    </location>
</feature>
<dbReference type="Proteomes" id="UP000817854">
    <property type="component" value="Unassembled WGS sequence"/>
</dbReference>
<comment type="subcellular location">
    <subcellularLocation>
        <location evidence="1">Cell membrane</location>
        <topology evidence="1">Multi-pass membrane protein</topology>
    </subcellularLocation>
</comment>
<feature type="transmembrane region" description="Helical" evidence="6">
    <location>
        <begin position="20"/>
        <end position="42"/>
    </location>
</feature>
<evidence type="ECO:0000256" key="3">
    <source>
        <dbReference type="ARBA" id="ARBA00022692"/>
    </source>
</evidence>
<comment type="caution">
    <text evidence="9">The sequence shown here is derived from an EMBL/GenBank/DDBJ whole genome shotgun (WGS) entry which is preliminary data.</text>
</comment>
<dbReference type="InterPro" id="IPR050250">
    <property type="entry name" value="Macrolide_Exporter_MacB"/>
</dbReference>
<keyword evidence="10" id="KW-1185">Reference proteome</keyword>
<evidence type="ECO:0000259" key="8">
    <source>
        <dbReference type="Pfam" id="PF12704"/>
    </source>
</evidence>
<keyword evidence="2" id="KW-1003">Cell membrane</keyword>
<feature type="domain" description="ABC3 transporter permease C-terminal" evidence="7">
    <location>
        <begin position="292"/>
        <end position="407"/>
    </location>
</feature>
<proteinExistence type="predicted"/>
<sequence length="794" mass="89118">MLKLNLKLFFRSIKKHRGIFFINLIGLSTGLACVLLIALWVIDELKFDKFHENDNELYQVWNQFKGADGISTINWTPDLLAETMADKFPEVEYATAQTLPEWFTKVPLFVDGKTIKATGIFAGKDFFKVFSYELKQGDRAQVLSDINSIIISESMALKLFGTTQGIIGKAITCDLMNIKNEYQVTGILKDLPTNSTNQFDFVLPFESWKKASAIIGREIKWTNNGPLTYIVLREGTDVENFKSKIKNFTKLQNSNVEADLTLTKYSSNYLFGNFENGKQTSGRMDYVYLFSIIALFILLIACINYMNLSTANASRRLKEIGVKKALGSQRGSLIGQFFSESILTALGALVLALVLALLIIPEFNQITGKNLNLSFDLSTIGVIILIIIFTGLLAGSYPALHLSRFNPVAILRGTTKSSLSEVWIRKGLVIFQFALSIILIVAVSVVYMQIDYIQSKDLGMNKNNVIYFQKEGELQLNSDSFLNIVREVPGVIKAASTSQNIIGSDISTSGGLVWSGNSEDAKQAFYNIRVGYDFIETMDIKVKEGRSFKRTFSTDSSAIVFNETAIKAMRLENPIGKKIKYVGKTYTIIGVLKDFHFQSLQEAVKPMFFILDSDPKISEFLVHIENGREKEVLGEIEKIYSSFNPGYIFEYTFLDNNFQVQYVSEKRVSSLSKYFAILAILISCLGLFGLATFTAERRRKEISVRKVLGQTATQVTIMLTGEFVKLVLISILISLPIAYILSSDWLSSFAYRIKLRFWYFFAAGFVALLIAILTVGSQAIRAANRNPVKALKED</sequence>
<keyword evidence="3 6" id="KW-0812">Transmembrane</keyword>
<dbReference type="EMBL" id="VEVQ02000005">
    <property type="protein sequence ID" value="NHN25895.1"/>
    <property type="molecule type" value="Genomic_DNA"/>
</dbReference>
<feature type="transmembrane region" description="Helical" evidence="6">
    <location>
        <begin position="380"/>
        <end position="402"/>
    </location>
</feature>
<feature type="domain" description="ABC3 transporter permease C-terminal" evidence="7">
    <location>
        <begin position="675"/>
        <end position="787"/>
    </location>
</feature>
<dbReference type="InterPro" id="IPR003838">
    <property type="entry name" value="ABC3_permease_C"/>
</dbReference>
<keyword evidence="5 6" id="KW-0472">Membrane</keyword>
<feature type="transmembrane region" description="Helical" evidence="6">
    <location>
        <begin position="423"/>
        <end position="448"/>
    </location>
</feature>
<organism evidence="9 10">
    <name type="scientific">Flavobacterium jejuense</name>
    <dbReference type="NCBI Taxonomy" id="1544455"/>
    <lineage>
        <taxon>Bacteria</taxon>
        <taxon>Pseudomonadati</taxon>
        <taxon>Bacteroidota</taxon>
        <taxon>Flavobacteriia</taxon>
        <taxon>Flavobacteriales</taxon>
        <taxon>Flavobacteriaceae</taxon>
        <taxon>Flavobacterium</taxon>
    </lineage>
</organism>
<dbReference type="RefSeq" id="WP_140962233.1">
    <property type="nucleotide sequence ID" value="NZ_VEVQ02000005.1"/>
</dbReference>
<reference evidence="9 10" key="2">
    <citation type="submission" date="2019-05" db="EMBL/GenBank/DDBJ databases">
        <authorList>
            <person name="Lianzixin W."/>
        </authorList>
    </citation>
    <scope>NUCLEOTIDE SEQUENCE [LARGE SCALE GENOMIC DNA]</scope>
    <source>
        <strain evidence="9 10">EC11</strain>
    </source>
</reference>
<name>A0ABX0IQ06_9FLAO</name>
<evidence type="ECO:0000256" key="5">
    <source>
        <dbReference type="ARBA" id="ARBA00023136"/>
    </source>
</evidence>
<evidence type="ECO:0000256" key="4">
    <source>
        <dbReference type="ARBA" id="ARBA00022989"/>
    </source>
</evidence>
<keyword evidence="4 6" id="KW-1133">Transmembrane helix</keyword>
<feature type="transmembrane region" description="Helical" evidence="6">
    <location>
        <begin position="715"/>
        <end position="737"/>
    </location>
</feature>
<protein>
    <submittedName>
        <fullName evidence="9">FtsX-like permease family protein</fullName>
    </submittedName>
</protein>
<evidence type="ECO:0000313" key="10">
    <source>
        <dbReference type="Proteomes" id="UP000817854"/>
    </source>
</evidence>